<dbReference type="PANTHER" id="PTHR11712:SF336">
    <property type="entry name" value="3-OXOACYL-[ACYL-CARRIER-PROTEIN] SYNTHASE, MITOCHONDRIAL"/>
    <property type="match status" value="1"/>
</dbReference>
<dbReference type="AlphaFoldDB" id="A0A073IN44"/>
<comment type="similarity">
    <text evidence="2 11 13">Belongs to the thiolase-like superfamily. Beta-ketoacyl-ACP synthases family.</text>
</comment>
<dbReference type="InterPro" id="IPR017568">
    <property type="entry name" value="3-oxoacyl-ACP_synth-2"/>
</dbReference>
<dbReference type="Pfam" id="PF00109">
    <property type="entry name" value="ketoacyl-synt"/>
    <property type="match status" value="1"/>
</dbReference>
<dbReference type="FunFam" id="3.40.47.10:FF:000009">
    <property type="entry name" value="3-oxoacyl-[acyl-carrier-protein] synthase 2"/>
    <property type="match status" value="1"/>
</dbReference>
<keyword evidence="5 11" id="KW-0444">Lipid biosynthesis</keyword>
<evidence type="ECO:0000256" key="5">
    <source>
        <dbReference type="ARBA" id="ARBA00022516"/>
    </source>
</evidence>
<accession>A0A073IN44</accession>
<dbReference type="OrthoDB" id="9808669at2"/>
<dbReference type="EMBL" id="JMKI01000037">
    <property type="protein sequence ID" value="KEJ91778.1"/>
    <property type="molecule type" value="Genomic_DNA"/>
</dbReference>
<dbReference type="GO" id="GO:0005829">
    <property type="term" value="C:cytosol"/>
    <property type="evidence" value="ECO:0007669"/>
    <property type="project" value="TreeGrafter"/>
</dbReference>
<evidence type="ECO:0000256" key="1">
    <source>
        <dbReference type="ARBA" id="ARBA00005194"/>
    </source>
</evidence>
<evidence type="ECO:0000259" key="14">
    <source>
        <dbReference type="PROSITE" id="PS52004"/>
    </source>
</evidence>
<dbReference type="eggNOG" id="COG0304">
    <property type="taxonomic scope" value="Bacteria"/>
</dbReference>
<evidence type="ECO:0000256" key="13">
    <source>
        <dbReference type="RuleBase" id="RU003694"/>
    </source>
</evidence>
<evidence type="ECO:0000256" key="7">
    <source>
        <dbReference type="ARBA" id="ARBA00022832"/>
    </source>
</evidence>
<dbReference type="GO" id="GO:0004315">
    <property type="term" value="F:3-oxoacyl-[acyl-carrier-protein] synthase activity"/>
    <property type="evidence" value="ECO:0007669"/>
    <property type="project" value="UniProtKB-UniRule"/>
</dbReference>
<dbReference type="STRING" id="2754.EH55_07335"/>
<evidence type="ECO:0000313" key="16">
    <source>
        <dbReference type="Proteomes" id="UP000027665"/>
    </source>
</evidence>
<evidence type="ECO:0000256" key="10">
    <source>
        <dbReference type="ARBA" id="ARBA00023315"/>
    </source>
</evidence>
<dbReference type="Gene3D" id="3.40.47.10">
    <property type="match status" value="1"/>
</dbReference>
<feature type="active site" description="For beta-ketoacyl synthase activity" evidence="12">
    <location>
        <position position="164"/>
    </location>
</feature>
<dbReference type="InterPro" id="IPR018201">
    <property type="entry name" value="Ketoacyl_synth_AS"/>
</dbReference>
<dbReference type="GeneID" id="90984055"/>
<dbReference type="CDD" id="cd00834">
    <property type="entry name" value="KAS_I_II"/>
    <property type="match status" value="1"/>
</dbReference>
<dbReference type="InterPro" id="IPR016039">
    <property type="entry name" value="Thiolase-like"/>
</dbReference>
<evidence type="ECO:0000256" key="4">
    <source>
        <dbReference type="ARBA" id="ARBA00014657"/>
    </source>
</evidence>
<keyword evidence="6 11" id="KW-0808">Transferase</keyword>
<keyword evidence="7" id="KW-0276">Fatty acid metabolism</keyword>
<dbReference type="EC" id="2.3.1.179" evidence="3 11"/>
<dbReference type="GO" id="GO:0006633">
    <property type="term" value="P:fatty acid biosynthetic process"/>
    <property type="evidence" value="ECO:0007669"/>
    <property type="project" value="UniProtKB-UniRule"/>
</dbReference>
<dbReference type="NCBIfam" id="TIGR03150">
    <property type="entry name" value="fabF"/>
    <property type="match status" value="1"/>
</dbReference>
<evidence type="ECO:0000256" key="11">
    <source>
        <dbReference type="PIRNR" id="PIRNR000447"/>
    </source>
</evidence>
<comment type="caution">
    <text evidence="15">The sequence shown here is derived from an EMBL/GenBank/DDBJ whole genome shotgun (WGS) entry which is preliminary data.</text>
</comment>
<dbReference type="PATRIC" id="fig|2754.20.peg.2250"/>
<dbReference type="PIRSF" id="PIRSF000447">
    <property type="entry name" value="KAS_II"/>
    <property type="match status" value="1"/>
</dbReference>
<dbReference type="PANTHER" id="PTHR11712">
    <property type="entry name" value="POLYKETIDE SYNTHASE-RELATED"/>
    <property type="match status" value="1"/>
</dbReference>
<keyword evidence="8" id="KW-0443">Lipid metabolism</keyword>
<sequence>MNARRVVITGCGAVTPIGIGKEAFWSALERGKNGVGLIESFDTSKHPVKIAAEVKDFNPEAWFDKKEARRTDRVIQFAAASTDLAIEDSGLDLENFDKNMLGVYIGTGEGGIHTLEDNLHILSEKGPSRVSPFLVPMMIVNMPAAYVAIRIGAKGPNMAVVTACASSINSMGEACCCISRGDADVILAGGSEAAVSPLASAGFAALKALSTRNDDPEHASRPFDAERDGFVIGEGAAIFVFEEYSHAKARGAHIYAEVTGYGLSCDAHHVTAPDADGDGAYRAMEMAVRKAGWHADEIDLINAHGTSTPLNDKMETAAIKRLLGEELSKKTLVHSTKSMIGHVLGAAGAVETAATLLALERGIVHPTINYRTPDPECMLNIVANKPLRANVRRALINNFGFGGHNGVLAIEACRD</sequence>
<evidence type="ECO:0000256" key="12">
    <source>
        <dbReference type="PIRSR" id="PIRSR000447-1"/>
    </source>
</evidence>
<dbReference type="UniPathway" id="UPA00094"/>
<dbReference type="SMART" id="SM00825">
    <property type="entry name" value="PKS_KS"/>
    <property type="match status" value="1"/>
</dbReference>
<gene>
    <name evidence="15" type="ORF">EH55_07335</name>
</gene>
<protein>
    <recommendedName>
        <fullName evidence="4 11">3-oxoacyl-[acyl-carrier-protein] synthase 2</fullName>
        <ecNumber evidence="3 11">2.3.1.179</ecNumber>
    </recommendedName>
</protein>
<comment type="function">
    <text evidence="11">Involved in the type II fatty acid elongation cycle. Catalyzes the elongation of a wide range of acyl-ACP by the addition of two carbons from malonyl-ACP to an acyl acceptor. Can efficiently catalyze the conversion of palmitoleoyl-ACP (cis-hexadec-9-enoyl-ACP) to cis-vaccenoyl-ACP (cis-octadec-11-enoyl-ACP), an essential step in the thermal regulation of fatty acid composition.</text>
</comment>
<evidence type="ECO:0000256" key="9">
    <source>
        <dbReference type="ARBA" id="ARBA00023160"/>
    </source>
</evidence>
<name>A0A073IN44_9BACT</name>
<dbReference type="PROSITE" id="PS00606">
    <property type="entry name" value="KS3_1"/>
    <property type="match status" value="1"/>
</dbReference>
<dbReference type="InterPro" id="IPR014031">
    <property type="entry name" value="Ketoacyl_synth_C"/>
</dbReference>
<organism evidence="15 16">
    <name type="scientific">Synergistes jonesii</name>
    <dbReference type="NCBI Taxonomy" id="2754"/>
    <lineage>
        <taxon>Bacteria</taxon>
        <taxon>Thermotogati</taxon>
        <taxon>Synergistota</taxon>
        <taxon>Synergistia</taxon>
        <taxon>Synergistales</taxon>
        <taxon>Synergistaceae</taxon>
        <taxon>Synergistes</taxon>
    </lineage>
</organism>
<dbReference type="Pfam" id="PF02801">
    <property type="entry name" value="Ketoacyl-synt_C"/>
    <property type="match status" value="1"/>
</dbReference>
<evidence type="ECO:0000256" key="8">
    <source>
        <dbReference type="ARBA" id="ARBA00023098"/>
    </source>
</evidence>
<evidence type="ECO:0000256" key="6">
    <source>
        <dbReference type="ARBA" id="ARBA00022679"/>
    </source>
</evidence>
<dbReference type="InterPro" id="IPR000794">
    <property type="entry name" value="Beta-ketoacyl_synthase"/>
</dbReference>
<keyword evidence="9 11" id="KW-0275">Fatty acid biosynthesis</keyword>
<evidence type="ECO:0000313" key="15">
    <source>
        <dbReference type="EMBL" id="KEJ91778.1"/>
    </source>
</evidence>
<keyword evidence="16" id="KW-1185">Reference proteome</keyword>
<reference evidence="15 16" key="1">
    <citation type="submission" date="2014-04" db="EMBL/GenBank/DDBJ databases">
        <title>Draft Genome Sequence of Synergistes jonesii.</title>
        <authorList>
            <person name="Coil D.A."/>
            <person name="Eisen J.A."/>
            <person name="Holland-Moritz H.E."/>
        </authorList>
    </citation>
    <scope>NUCLEOTIDE SEQUENCE [LARGE SCALE GENOMIC DNA]</scope>
    <source>
        <strain evidence="15 16">78-1</strain>
    </source>
</reference>
<dbReference type="InterPro" id="IPR014030">
    <property type="entry name" value="Ketoacyl_synth_N"/>
</dbReference>
<comment type="catalytic activity">
    <reaction evidence="11">
        <text>(9Z)-hexadecenoyl-[ACP] + malonyl-[ACP] + H(+) = 3-oxo-(11Z)-octadecenoyl-[ACP] + holo-[ACP] + CO2</text>
        <dbReference type="Rhea" id="RHEA:55040"/>
        <dbReference type="Rhea" id="RHEA-COMP:9623"/>
        <dbReference type="Rhea" id="RHEA-COMP:9685"/>
        <dbReference type="Rhea" id="RHEA-COMP:10800"/>
        <dbReference type="Rhea" id="RHEA-COMP:14074"/>
        <dbReference type="ChEBI" id="CHEBI:15378"/>
        <dbReference type="ChEBI" id="CHEBI:16526"/>
        <dbReference type="ChEBI" id="CHEBI:64479"/>
        <dbReference type="ChEBI" id="CHEBI:78449"/>
        <dbReference type="ChEBI" id="CHEBI:83989"/>
        <dbReference type="ChEBI" id="CHEBI:138538"/>
        <dbReference type="EC" id="2.3.1.179"/>
    </reaction>
</comment>
<evidence type="ECO:0000256" key="3">
    <source>
        <dbReference type="ARBA" id="ARBA00012356"/>
    </source>
</evidence>
<comment type="catalytic activity">
    <reaction evidence="11">
        <text>a fatty acyl-[ACP] + malonyl-[ACP] + H(+) = a 3-oxoacyl-[ACP] + holo-[ACP] + CO2</text>
        <dbReference type="Rhea" id="RHEA:22836"/>
        <dbReference type="Rhea" id="RHEA-COMP:9623"/>
        <dbReference type="Rhea" id="RHEA-COMP:9685"/>
        <dbReference type="Rhea" id="RHEA-COMP:9916"/>
        <dbReference type="Rhea" id="RHEA-COMP:14125"/>
        <dbReference type="ChEBI" id="CHEBI:15378"/>
        <dbReference type="ChEBI" id="CHEBI:16526"/>
        <dbReference type="ChEBI" id="CHEBI:64479"/>
        <dbReference type="ChEBI" id="CHEBI:78449"/>
        <dbReference type="ChEBI" id="CHEBI:78776"/>
        <dbReference type="ChEBI" id="CHEBI:138651"/>
    </reaction>
</comment>
<dbReference type="NCBIfam" id="NF005589">
    <property type="entry name" value="PRK07314.1"/>
    <property type="match status" value="1"/>
</dbReference>
<comment type="pathway">
    <text evidence="1 11">Lipid metabolism; fatty acid biosynthesis.</text>
</comment>
<dbReference type="PROSITE" id="PS52004">
    <property type="entry name" value="KS3_2"/>
    <property type="match status" value="1"/>
</dbReference>
<evidence type="ECO:0000256" key="2">
    <source>
        <dbReference type="ARBA" id="ARBA00008467"/>
    </source>
</evidence>
<feature type="domain" description="Ketosynthase family 3 (KS3)" evidence="14">
    <location>
        <begin position="3"/>
        <end position="412"/>
    </location>
</feature>
<dbReference type="SUPFAM" id="SSF53901">
    <property type="entry name" value="Thiolase-like"/>
    <property type="match status" value="2"/>
</dbReference>
<dbReference type="Proteomes" id="UP000027665">
    <property type="component" value="Unassembled WGS sequence"/>
</dbReference>
<keyword evidence="10 11" id="KW-0012">Acyltransferase</keyword>
<proteinExistence type="inferred from homology"/>
<dbReference type="InterPro" id="IPR020841">
    <property type="entry name" value="PKS_Beta-ketoAc_synthase_dom"/>
</dbReference>
<dbReference type="RefSeq" id="WP_037977118.1">
    <property type="nucleotide sequence ID" value="NZ_JMKI01000037.1"/>
</dbReference>